<dbReference type="InterPro" id="IPR050275">
    <property type="entry name" value="PGM_Phosphatase"/>
</dbReference>
<dbReference type="CDD" id="cd07067">
    <property type="entry name" value="HP_PGM_like"/>
    <property type="match status" value="1"/>
</dbReference>
<dbReference type="InterPro" id="IPR029033">
    <property type="entry name" value="His_PPase_superfam"/>
</dbReference>
<protein>
    <submittedName>
        <fullName evidence="3">Phosphoglycerate mutase family protein</fullName>
    </submittedName>
</protein>
<gene>
    <name evidence="3" type="ORF">M0O54_14845</name>
</gene>
<organism evidence="3 4">
    <name type="scientific">Acinetobacter lactucae</name>
    <dbReference type="NCBI Taxonomy" id="1785128"/>
    <lineage>
        <taxon>Bacteria</taxon>
        <taxon>Pseudomonadati</taxon>
        <taxon>Pseudomonadota</taxon>
        <taxon>Gammaproteobacteria</taxon>
        <taxon>Moraxellales</taxon>
        <taxon>Moraxellaceae</taxon>
        <taxon>Acinetobacter</taxon>
        <taxon>Acinetobacter calcoaceticus/baumannii complex</taxon>
    </lineage>
</organism>
<sequence>MALITFVRHGQASWGTDNYDQLSIKGTEQARVLGKVFDDQAKSFDIAWRGEMVRHYETAQHCLSEMHSSLVAIPHTGLNEFDHEQILLNLDKKKYANKSEIIQFIKNSTHPTKTLGDMFAEAVYRWQSGEYDTDYTETWKQFQNRCVGAFTDIVNSSKGKNVVVFSSGGVISVIIQSLLGLSDRATFRLNWSLVNCGITQILSDTKRHSILSMNEHQHFREHGINLLTWH</sequence>
<evidence type="ECO:0000313" key="4">
    <source>
        <dbReference type="Proteomes" id="UP001150055"/>
    </source>
</evidence>
<dbReference type="EMBL" id="JALNTG010000059">
    <property type="protein sequence ID" value="MDD9321369.1"/>
    <property type="molecule type" value="Genomic_DNA"/>
</dbReference>
<dbReference type="AlphaFoldDB" id="A0AB35K6T6"/>
<dbReference type="SUPFAM" id="SSF53254">
    <property type="entry name" value="Phosphoglycerate mutase-like"/>
    <property type="match status" value="1"/>
</dbReference>
<dbReference type="PANTHER" id="PTHR48100">
    <property type="entry name" value="BROAD-SPECIFICITY PHOSPHATASE YOR283W-RELATED"/>
    <property type="match status" value="1"/>
</dbReference>
<feature type="active site" description="Tele-phosphohistidine intermediate" evidence="1">
    <location>
        <position position="9"/>
    </location>
</feature>
<dbReference type="PANTHER" id="PTHR48100:SF1">
    <property type="entry name" value="HISTIDINE PHOSPHATASE FAMILY PROTEIN-RELATED"/>
    <property type="match status" value="1"/>
</dbReference>
<evidence type="ECO:0000256" key="1">
    <source>
        <dbReference type="PIRSR" id="PIRSR613078-1"/>
    </source>
</evidence>
<feature type="binding site" evidence="2">
    <location>
        <position position="92"/>
    </location>
    <ligand>
        <name>substrate</name>
    </ligand>
</feature>
<reference evidence="3" key="1">
    <citation type="submission" date="2022-12" db="EMBL/GenBank/DDBJ databases">
        <title>Acinetobacter lactucae: Emerging opportunistic pathogenic species of genus Acinetobacter isolated from immunocompromised patients in clinical settings of India.</title>
        <authorList>
            <person name="Amar A.K."/>
            <person name="Sawant A.R."/>
            <person name="Meera M."/>
            <person name="Tomar A."/>
            <person name="Sistla S."/>
            <person name="Prashanth K."/>
        </authorList>
    </citation>
    <scope>NUCLEOTIDE SEQUENCE</scope>
    <source>
        <strain evidence="3">PKAL1828C</strain>
    </source>
</reference>
<feature type="active site" description="Proton donor/acceptor" evidence="1">
    <location>
        <position position="80"/>
    </location>
</feature>
<dbReference type="Pfam" id="PF00300">
    <property type="entry name" value="His_Phos_1"/>
    <property type="match status" value="2"/>
</dbReference>
<dbReference type="GO" id="GO:0016791">
    <property type="term" value="F:phosphatase activity"/>
    <property type="evidence" value="ECO:0007669"/>
    <property type="project" value="TreeGrafter"/>
</dbReference>
<dbReference type="GO" id="GO:0005737">
    <property type="term" value="C:cytoplasm"/>
    <property type="evidence" value="ECO:0007669"/>
    <property type="project" value="TreeGrafter"/>
</dbReference>
<dbReference type="Proteomes" id="UP001150055">
    <property type="component" value="Unassembled WGS sequence"/>
</dbReference>
<dbReference type="RefSeq" id="WP_081173697.1">
    <property type="nucleotide sequence ID" value="NZ_CP020015.1"/>
</dbReference>
<evidence type="ECO:0000256" key="2">
    <source>
        <dbReference type="PIRSR" id="PIRSR613078-2"/>
    </source>
</evidence>
<name>A0AB35K6T6_9GAMM</name>
<proteinExistence type="predicted"/>
<dbReference type="KEGG" id="alc:OTEC02_08445"/>
<accession>A0AB35K6T6</accession>
<feature type="binding site" evidence="2">
    <location>
        <position position="54"/>
    </location>
    <ligand>
        <name>substrate</name>
    </ligand>
</feature>
<dbReference type="InterPro" id="IPR013078">
    <property type="entry name" value="His_Pase_superF_clade-1"/>
</dbReference>
<comment type="caution">
    <text evidence="3">The sequence shown here is derived from an EMBL/GenBank/DDBJ whole genome shotgun (WGS) entry which is preliminary data.</text>
</comment>
<evidence type="ECO:0000313" key="3">
    <source>
        <dbReference type="EMBL" id="MDD9321369.1"/>
    </source>
</evidence>
<dbReference type="Gene3D" id="3.40.50.1240">
    <property type="entry name" value="Phosphoglycerate mutase-like"/>
    <property type="match status" value="1"/>
</dbReference>